<evidence type="ECO:0000259" key="2">
    <source>
        <dbReference type="Pfam" id="PF03724"/>
    </source>
</evidence>
<keyword evidence="1" id="KW-0732">Signal</keyword>
<sequence>MKKRIAIALATALLAGCGVNQTNPTGKIVVENDLLHHHFVLQSVDGLAVDAKQGSGPNIEFGEKLAISGAMCNRFFGQGQLENGVLTVKNLASTRMMCTDPSRNQWDKTIATVLENGAKVTLNGQQLTLSGSDHQLVYSLRDWVY</sequence>
<dbReference type="InterPro" id="IPR053147">
    <property type="entry name" value="Hsp_HslJ-like"/>
</dbReference>
<proteinExistence type="predicted"/>
<reference evidence="3" key="1">
    <citation type="submission" date="2019-06" db="EMBL/GenBank/DDBJ databases">
        <authorList>
            <person name="Deangelis K."/>
            <person name="Huntemann M."/>
            <person name="Clum A."/>
            <person name="Pillay M."/>
            <person name="Palaniappan K."/>
            <person name="Varghese N."/>
            <person name="Mikhailova N."/>
            <person name="Stamatis D."/>
            <person name="Reddy T."/>
            <person name="Daum C."/>
            <person name="Shapiro N."/>
            <person name="Ivanova N."/>
            <person name="Kyrpides N."/>
            <person name="Woyke T."/>
        </authorList>
    </citation>
    <scope>NUCLEOTIDE SEQUENCE [LARGE SCALE GENOMIC DNA]</scope>
    <source>
        <strain evidence="3">128R</strain>
    </source>
</reference>
<dbReference type="Gene3D" id="2.40.128.270">
    <property type="match status" value="1"/>
</dbReference>
<dbReference type="Pfam" id="PF03724">
    <property type="entry name" value="META"/>
    <property type="match status" value="1"/>
</dbReference>
<gene>
    <name evidence="3" type="ORF">FHU10_4487</name>
</gene>
<keyword evidence="3" id="KW-0346">Stress response</keyword>
<dbReference type="PANTHER" id="PTHR35535:SF1">
    <property type="entry name" value="HEAT SHOCK PROTEIN HSLJ"/>
    <property type="match status" value="1"/>
</dbReference>
<feature type="signal peptide" evidence="1">
    <location>
        <begin position="1"/>
        <end position="21"/>
    </location>
</feature>
<dbReference type="AlphaFoldDB" id="A0A542D2M9"/>
<feature type="chain" id="PRO_5022181631" evidence="1">
    <location>
        <begin position="22"/>
        <end position="145"/>
    </location>
</feature>
<organism evidence="3">
    <name type="scientific">Serratia fonticola</name>
    <dbReference type="NCBI Taxonomy" id="47917"/>
    <lineage>
        <taxon>Bacteria</taxon>
        <taxon>Pseudomonadati</taxon>
        <taxon>Pseudomonadota</taxon>
        <taxon>Gammaproteobacteria</taxon>
        <taxon>Enterobacterales</taxon>
        <taxon>Yersiniaceae</taxon>
        <taxon>Serratia</taxon>
    </lineage>
</organism>
<name>A0A542D2M9_SERFO</name>
<dbReference type="PANTHER" id="PTHR35535">
    <property type="entry name" value="HEAT SHOCK PROTEIN HSLJ"/>
    <property type="match status" value="1"/>
</dbReference>
<comment type="caution">
    <text evidence="3">The sequence shown here is derived from an EMBL/GenBank/DDBJ whole genome shotgun (WGS) entry which is preliminary data.</text>
</comment>
<evidence type="ECO:0000256" key="1">
    <source>
        <dbReference type="SAM" id="SignalP"/>
    </source>
</evidence>
<dbReference type="InterPro" id="IPR038670">
    <property type="entry name" value="HslJ-like_sf"/>
</dbReference>
<dbReference type="PROSITE" id="PS51257">
    <property type="entry name" value="PROKAR_LIPOPROTEIN"/>
    <property type="match status" value="1"/>
</dbReference>
<dbReference type="InterPro" id="IPR005184">
    <property type="entry name" value="DUF306_Meta_HslJ"/>
</dbReference>
<dbReference type="EMBL" id="VISQ01000001">
    <property type="protein sequence ID" value="TVZ71833.1"/>
    <property type="molecule type" value="Genomic_DNA"/>
</dbReference>
<dbReference type="OrthoDB" id="5600341at2"/>
<dbReference type="NCBIfam" id="NF007766">
    <property type="entry name" value="PRK10449.1"/>
    <property type="match status" value="1"/>
</dbReference>
<accession>A0A542D2M9</accession>
<reference evidence="3" key="2">
    <citation type="submission" date="2019-08" db="EMBL/GenBank/DDBJ databases">
        <title>Investigation of anaerobic lignin degradation for improved lignocellulosic biofuels.</title>
        <authorList>
            <person name="Deangelis K.PhD."/>
        </authorList>
    </citation>
    <scope>NUCLEOTIDE SEQUENCE [LARGE SCALE GENOMIC DNA]</scope>
    <source>
        <strain evidence="3">128R</strain>
    </source>
</reference>
<evidence type="ECO:0000313" key="3">
    <source>
        <dbReference type="EMBL" id="TVZ71833.1"/>
    </source>
</evidence>
<feature type="domain" description="DUF306" evidence="2">
    <location>
        <begin position="32"/>
        <end position="138"/>
    </location>
</feature>
<protein>
    <submittedName>
        <fullName evidence="3">Heat shock protein HslJ</fullName>
    </submittedName>
</protein>